<dbReference type="PATRIC" id="fig|1423774.3.peg.1515"/>
<reference evidence="4 5" key="1">
    <citation type="journal article" date="2015" name="Genome Announc.">
        <title>Expanding the biotechnology potential of lactobacilli through comparative genomics of 213 strains and associated genera.</title>
        <authorList>
            <person name="Sun Z."/>
            <person name="Harris H.M."/>
            <person name="McCann A."/>
            <person name="Guo C."/>
            <person name="Argimon S."/>
            <person name="Zhang W."/>
            <person name="Yang X."/>
            <person name="Jeffery I.B."/>
            <person name="Cooney J.C."/>
            <person name="Kagawa T.F."/>
            <person name="Liu W."/>
            <person name="Song Y."/>
            <person name="Salvetti E."/>
            <person name="Wrobel A."/>
            <person name="Rasinkangas P."/>
            <person name="Parkhill J."/>
            <person name="Rea M.C."/>
            <person name="O'Sullivan O."/>
            <person name="Ritari J."/>
            <person name="Douillard F.P."/>
            <person name="Paul Ross R."/>
            <person name="Yang R."/>
            <person name="Briner A.E."/>
            <person name="Felis G.E."/>
            <person name="de Vos W.M."/>
            <person name="Barrangou R."/>
            <person name="Klaenhammer T.R."/>
            <person name="Caufield P.W."/>
            <person name="Cui Y."/>
            <person name="Zhang H."/>
            <person name="O'Toole P.W."/>
        </authorList>
    </citation>
    <scope>NUCLEOTIDE SEQUENCE [LARGE SCALE GENOMIC DNA]</scope>
    <source>
        <strain evidence="4 5">DSM 16982</strain>
    </source>
</reference>
<dbReference type="Proteomes" id="UP000051302">
    <property type="component" value="Unassembled WGS sequence"/>
</dbReference>
<comment type="similarity">
    <text evidence="1">Belongs to the UPF0177 family.</text>
</comment>
<evidence type="ECO:0000313" key="4">
    <source>
        <dbReference type="EMBL" id="KRM14925.1"/>
    </source>
</evidence>
<organism evidence="4 5">
    <name type="scientific">Companilactobacillus nantensis DSM 16982</name>
    <dbReference type="NCBI Taxonomy" id="1423774"/>
    <lineage>
        <taxon>Bacteria</taxon>
        <taxon>Bacillati</taxon>
        <taxon>Bacillota</taxon>
        <taxon>Bacilli</taxon>
        <taxon>Lactobacillales</taxon>
        <taxon>Lactobacillaceae</taxon>
        <taxon>Companilactobacillus</taxon>
    </lineage>
</organism>
<keyword evidence="5" id="KW-1185">Reference proteome</keyword>
<evidence type="ECO:0000259" key="3">
    <source>
        <dbReference type="Pfam" id="PF02517"/>
    </source>
</evidence>
<dbReference type="AlphaFoldDB" id="A0A0R1WB91"/>
<feature type="transmembrane region" description="Helical" evidence="2">
    <location>
        <begin position="97"/>
        <end position="113"/>
    </location>
</feature>
<proteinExistence type="inferred from homology"/>
<feature type="transmembrane region" description="Helical" evidence="2">
    <location>
        <begin position="133"/>
        <end position="151"/>
    </location>
</feature>
<feature type="transmembrane region" description="Helical" evidence="2">
    <location>
        <begin position="188"/>
        <end position="208"/>
    </location>
</feature>
<dbReference type="STRING" id="1423774.FD31_GL001462"/>
<dbReference type="GO" id="GO:0080120">
    <property type="term" value="P:CAAX-box protein maturation"/>
    <property type="evidence" value="ECO:0007669"/>
    <property type="project" value="UniProtKB-ARBA"/>
</dbReference>
<dbReference type="Pfam" id="PF02517">
    <property type="entry name" value="Rce1-like"/>
    <property type="match status" value="1"/>
</dbReference>
<feature type="transmembrane region" description="Helical" evidence="2">
    <location>
        <begin position="20"/>
        <end position="43"/>
    </location>
</feature>
<protein>
    <submittedName>
        <fullName evidence="4">Immunity protein PlnI</fullName>
    </submittedName>
</protein>
<comment type="caution">
    <text evidence="4">The sequence shown here is derived from an EMBL/GenBank/DDBJ whole genome shotgun (WGS) entry which is preliminary data.</text>
</comment>
<dbReference type="EMBL" id="AZFV01000029">
    <property type="protein sequence ID" value="KRM14925.1"/>
    <property type="molecule type" value="Genomic_DNA"/>
</dbReference>
<name>A0A0R1WB91_9LACO</name>
<keyword evidence="2" id="KW-1133">Transmembrane helix</keyword>
<gene>
    <name evidence="4" type="ORF">FD31_GL001462</name>
</gene>
<sequence>MFCIFKKILGGIILKNKSRLFWGSYIGFWLIWLIVQTFLYSIIIKLPQFTSTYDLLINFVIKGVVWLSLTFWLLHTFKKQLFVKTQKLFNRNFPKEFWILLVIFLIYLFISAISSKHGIKLISHPFTTRGGQLLGIVFGAGFFEELVFRAGYLNILLTKIKKWPAIFISTIMFLLIHLPVYFVSNMNISAWIINILTVLVIGTLMGWIFTQSKNIWPSIILHCVWDTLTFLLIA</sequence>
<accession>A0A0R1WB91</accession>
<dbReference type="InterPro" id="IPR003675">
    <property type="entry name" value="Rce1/LyrA-like_dom"/>
</dbReference>
<keyword evidence="2" id="KW-0812">Transmembrane</keyword>
<feature type="transmembrane region" description="Helical" evidence="2">
    <location>
        <begin position="55"/>
        <end position="77"/>
    </location>
</feature>
<keyword evidence="2" id="KW-0472">Membrane</keyword>
<evidence type="ECO:0000313" key="5">
    <source>
        <dbReference type="Proteomes" id="UP000051302"/>
    </source>
</evidence>
<feature type="domain" description="CAAX prenyl protease 2/Lysostaphin resistance protein A-like" evidence="3">
    <location>
        <begin position="132"/>
        <end position="227"/>
    </location>
</feature>
<evidence type="ECO:0000256" key="1">
    <source>
        <dbReference type="ARBA" id="ARBA00009067"/>
    </source>
</evidence>
<evidence type="ECO:0000256" key="2">
    <source>
        <dbReference type="SAM" id="Phobius"/>
    </source>
</evidence>
<dbReference type="GO" id="GO:0004175">
    <property type="term" value="F:endopeptidase activity"/>
    <property type="evidence" value="ECO:0007669"/>
    <property type="project" value="UniProtKB-ARBA"/>
</dbReference>
<feature type="transmembrane region" description="Helical" evidence="2">
    <location>
        <begin position="163"/>
        <end position="182"/>
    </location>
</feature>